<organism evidence="8 9">
    <name type="scientific">Globisporangium ultimum (strain ATCC 200006 / CBS 805.95 / DAOM BR144)</name>
    <name type="common">Pythium ultimum</name>
    <dbReference type="NCBI Taxonomy" id="431595"/>
    <lineage>
        <taxon>Eukaryota</taxon>
        <taxon>Sar</taxon>
        <taxon>Stramenopiles</taxon>
        <taxon>Oomycota</taxon>
        <taxon>Peronosporomycetes</taxon>
        <taxon>Pythiales</taxon>
        <taxon>Pythiaceae</taxon>
        <taxon>Globisporangium</taxon>
    </lineage>
</organism>
<dbReference type="EnsemblProtists" id="PYU1_T015157">
    <property type="protein sequence ID" value="PYU1_T015157"/>
    <property type="gene ID" value="PYU1_G015126"/>
</dbReference>
<dbReference type="STRING" id="431595.K3XD58"/>
<keyword evidence="5 6" id="KW-0472">Membrane</keyword>
<dbReference type="GO" id="GO:0016020">
    <property type="term" value="C:membrane"/>
    <property type="evidence" value="ECO:0007669"/>
    <property type="project" value="UniProtKB-SubCell"/>
</dbReference>
<sequence length="256" mass="28889">LDRHDLAHPADRTDAQAIVFRVLIDRFRILFRYPYFSRTMVLWIVCTGMSLTYYGLDIYLLDHLRDSTALVANENLVMYGTAVAQIPGYVIAAYMVERLGRRTTLISFLFATCVGSLVEAYVTPTTAALFLAGCCRSFFFMGAWGALYAYVPEHYPITIRVMGSAYAWGISRIGAFVGPYLVIWMSEQWNFSIQAVVWSLSGVLLLVIIVLLLWGFETAGQQIDEAERKTKFTASRESLPSYSILEDPYQHPTAVV</sequence>
<evidence type="ECO:0000256" key="4">
    <source>
        <dbReference type="ARBA" id="ARBA00022989"/>
    </source>
</evidence>
<feature type="transmembrane region" description="Helical" evidence="6">
    <location>
        <begin position="35"/>
        <end position="56"/>
    </location>
</feature>
<dbReference type="OMA" id="ACYTVNI"/>
<dbReference type="eggNOG" id="KOG0253">
    <property type="taxonomic scope" value="Eukaryota"/>
</dbReference>
<evidence type="ECO:0000313" key="9">
    <source>
        <dbReference type="Proteomes" id="UP000019132"/>
    </source>
</evidence>
<keyword evidence="3 6" id="KW-0812">Transmembrane</keyword>
<evidence type="ECO:0000256" key="3">
    <source>
        <dbReference type="ARBA" id="ARBA00022692"/>
    </source>
</evidence>
<reference evidence="8" key="3">
    <citation type="submission" date="2015-02" db="UniProtKB">
        <authorList>
            <consortium name="EnsemblProtists"/>
        </authorList>
    </citation>
    <scope>IDENTIFICATION</scope>
    <source>
        <strain evidence="8">DAOM BR144</strain>
    </source>
</reference>
<dbReference type="InterPro" id="IPR036259">
    <property type="entry name" value="MFS_trans_sf"/>
</dbReference>
<accession>K3XD58</accession>
<dbReference type="Proteomes" id="UP000019132">
    <property type="component" value="Unassembled WGS sequence"/>
</dbReference>
<dbReference type="AlphaFoldDB" id="K3XD58"/>
<dbReference type="HOGENOM" id="CLU_077548_0_0_1"/>
<dbReference type="InterPro" id="IPR011701">
    <property type="entry name" value="MFS"/>
</dbReference>
<keyword evidence="4 6" id="KW-1133">Transmembrane helix</keyword>
<dbReference type="PROSITE" id="PS00216">
    <property type="entry name" value="SUGAR_TRANSPORT_1"/>
    <property type="match status" value="1"/>
</dbReference>
<evidence type="ECO:0000259" key="7">
    <source>
        <dbReference type="PROSITE" id="PS50850"/>
    </source>
</evidence>
<comment type="subcellular location">
    <subcellularLocation>
        <location evidence="1">Membrane</location>
        <topology evidence="1">Multi-pass membrane protein</topology>
    </subcellularLocation>
</comment>
<proteinExistence type="predicted"/>
<dbReference type="GO" id="GO:0022857">
    <property type="term" value="F:transmembrane transporter activity"/>
    <property type="evidence" value="ECO:0007669"/>
    <property type="project" value="InterPro"/>
</dbReference>
<feature type="transmembrane region" description="Helical" evidence="6">
    <location>
        <begin position="163"/>
        <end position="183"/>
    </location>
</feature>
<dbReference type="EMBL" id="ADOS01000913">
    <property type="status" value="NOT_ANNOTATED_CDS"/>
    <property type="molecule type" value="Genomic_DNA"/>
</dbReference>
<feature type="transmembrane region" description="Helical" evidence="6">
    <location>
        <begin position="76"/>
        <end position="96"/>
    </location>
</feature>
<protein>
    <recommendedName>
        <fullName evidence="7">Major facilitator superfamily (MFS) profile domain-containing protein</fullName>
    </recommendedName>
</protein>
<dbReference type="InParanoid" id="K3XD58"/>
<reference evidence="9" key="1">
    <citation type="journal article" date="2010" name="Genome Biol.">
        <title>Genome sequence of the necrotrophic plant pathogen Pythium ultimum reveals original pathogenicity mechanisms and effector repertoire.</title>
        <authorList>
            <person name="Levesque C.A."/>
            <person name="Brouwer H."/>
            <person name="Cano L."/>
            <person name="Hamilton J.P."/>
            <person name="Holt C."/>
            <person name="Huitema E."/>
            <person name="Raffaele S."/>
            <person name="Robideau G.P."/>
            <person name="Thines M."/>
            <person name="Win J."/>
            <person name="Zerillo M.M."/>
            <person name="Beakes G.W."/>
            <person name="Boore J.L."/>
            <person name="Busam D."/>
            <person name="Dumas B."/>
            <person name="Ferriera S."/>
            <person name="Fuerstenberg S.I."/>
            <person name="Gachon C.M."/>
            <person name="Gaulin E."/>
            <person name="Govers F."/>
            <person name="Grenville-Briggs L."/>
            <person name="Horner N."/>
            <person name="Hostetler J."/>
            <person name="Jiang R.H."/>
            <person name="Johnson J."/>
            <person name="Krajaejun T."/>
            <person name="Lin H."/>
            <person name="Meijer H.J."/>
            <person name="Moore B."/>
            <person name="Morris P."/>
            <person name="Phuntmart V."/>
            <person name="Puiu D."/>
            <person name="Shetty J."/>
            <person name="Stajich J.E."/>
            <person name="Tripathy S."/>
            <person name="Wawra S."/>
            <person name="van West P."/>
            <person name="Whitty B.R."/>
            <person name="Coutinho P.M."/>
            <person name="Henrissat B."/>
            <person name="Martin F."/>
            <person name="Thomas P.D."/>
            <person name="Tyler B.M."/>
            <person name="De Vries R.P."/>
            <person name="Kamoun S."/>
            <person name="Yandell M."/>
            <person name="Tisserat N."/>
            <person name="Buell C.R."/>
        </authorList>
    </citation>
    <scope>NUCLEOTIDE SEQUENCE</scope>
    <source>
        <strain evidence="9">DAOM:BR144</strain>
    </source>
</reference>
<keyword evidence="9" id="KW-1185">Reference proteome</keyword>
<feature type="domain" description="Major facilitator superfamily (MFS) profile" evidence="7">
    <location>
        <begin position="1"/>
        <end position="219"/>
    </location>
</feature>
<dbReference type="InterPro" id="IPR005829">
    <property type="entry name" value="Sugar_transporter_CS"/>
</dbReference>
<dbReference type="PANTHER" id="PTHR23511">
    <property type="entry name" value="SYNAPTIC VESICLE GLYCOPROTEIN 2"/>
    <property type="match status" value="1"/>
</dbReference>
<dbReference type="PROSITE" id="PS50850">
    <property type="entry name" value="MFS"/>
    <property type="match status" value="1"/>
</dbReference>
<keyword evidence="2" id="KW-0813">Transport</keyword>
<dbReference type="VEuPathDB" id="FungiDB:PYU1_G015126"/>
<dbReference type="Gene3D" id="1.20.1250.20">
    <property type="entry name" value="MFS general substrate transporter like domains"/>
    <property type="match status" value="1"/>
</dbReference>
<dbReference type="SUPFAM" id="SSF103473">
    <property type="entry name" value="MFS general substrate transporter"/>
    <property type="match status" value="1"/>
</dbReference>
<name>K3XD58_GLOUD</name>
<evidence type="ECO:0000256" key="6">
    <source>
        <dbReference type="SAM" id="Phobius"/>
    </source>
</evidence>
<dbReference type="Pfam" id="PF07690">
    <property type="entry name" value="MFS_1"/>
    <property type="match status" value="1"/>
</dbReference>
<evidence type="ECO:0000256" key="1">
    <source>
        <dbReference type="ARBA" id="ARBA00004141"/>
    </source>
</evidence>
<evidence type="ECO:0000313" key="8">
    <source>
        <dbReference type="EnsemblProtists" id="PYU1_T015157"/>
    </source>
</evidence>
<reference evidence="9" key="2">
    <citation type="submission" date="2010-04" db="EMBL/GenBank/DDBJ databases">
        <authorList>
            <person name="Buell R."/>
            <person name="Hamilton J."/>
            <person name="Hostetler J."/>
        </authorList>
    </citation>
    <scope>NUCLEOTIDE SEQUENCE [LARGE SCALE GENOMIC DNA]</scope>
    <source>
        <strain evidence="9">DAOM:BR144</strain>
    </source>
</reference>
<dbReference type="PANTHER" id="PTHR23511:SF5">
    <property type="entry name" value="MAJOR FACILITATOR-TYPE TRANSPORTER HXNZ-RELATED"/>
    <property type="match status" value="1"/>
</dbReference>
<evidence type="ECO:0000256" key="5">
    <source>
        <dbReference type="ARBA" id="ARBA00023136"/>
    </source>
</evidence>
<feature type="transmembrane region" description="Helical" evidence="6">
    <location>
        <begin position="128"/>
        <end position="151"/>
    </location>
</feature>
<feature type="transmembrane region" description="Helical" evidence="6">
    <location>
        <begin position="195"/>
        <end position="216"/>
    </location>
</feature>
<feature type="transmembrane region" description="Helical" evidence="6">
    <location>
        <begin position="103"/>
        <end position="122"/>
    </location>
</feature>
<evidence type="ECO:0000256" key="2">
    <source>
        <dbReference type="ARBA" id="ARBA00022448"/>
    </source>
</evidence>
<dbReference type="InterPro" id="IPR020846">
    <property type="entry name" value="MFS_dom"/>
</dbReference>